<dbReference type="Pfam" id="PF00400">
    <property type="entry name" value="WD40"/>
    <property type="match status" value="4"/>
</dbReference>
<proteinExistence type="predicted"/>
<dbReference type="PROSITE" id="PS50082">
    <property type="entry name" value="WD_REPEATS_2"/>
    <property type="match status" value="5"/>
</dbReference>
<evidence type="ECO:0000259" key="11">
    <source>
        <dbReference type="PROSITE" id="PS51007"/>
    </source>
</evidence>
<feature type="signal peptide" evidence="10">
    <location>
        <begin position="1"/>
        <end position="21"/>
    </location>
</feature>
<keyword evidence="2 8" id="KW-0853">WD repeat</keyword>
<keyword evidence="7 9" id="KW-0408">Iron</keyword>
<dbReference type="PROSITE" id="PS51007">
    <property type="entry name" value="CYTC"/>
    <property type="match status" value="1"/>
</dbReference>
<keyword evidence="5" id="KW-0677">Repeat</keyword>
<dbReference type="PROSITE" id="PS00678">
    <property type="entry name" value="WD_REPEATS_1"/>
    <property type="match status" value="4"/>
</dbReference>
<dbReference type="SUPFAM" id="SSF46626">
    <property type="entry name" value="Cytochrome c"/>
    <property type="match status" value="1"/>
</dbReference>
<accession>A0A1E2UR91</accession>
<dbReference type="InterPro" id="IPR019775">
    <property type="entry name" value="WD40_repeat_CS"/>
</dbReference>
<dbReference type="Gene3D" id="1.10.760.10">
    <property type="entry name" value="Cytochrome c-like domain"/>
    <property type="match status" value="1"/>
</dbReference>
<dbReference type="PROSITE" id="PS50294">
    <property type="entry name" value="WD_REPEATS_REGION"/>
    <property type="match status" value="5"/>
</dbReference>
<dbReference type="InterPro" id="IPR001680">
    <property type="entry name" value="WD40_rpt"/>
</dbReference>
<evidence type="ECO:0000256" key="2">
    <source>
        <dbReference type="ARBA" id="ARBA00022574"/>
    </source>
</evidence>
<dbReference type="Pfam" id="PF23754">
    <property type="entry name" value="Beta-prop_IP5PC_F"/>
    <property type="match status" value="1"/>
</dbReference>
<dbReference type="CDD" id="cd00200">
    <property type="entry name" value="WD40"/>
    <property type="match status" value="1"/>
</dbReference>
<dbReference type="SMART" id="SM00320">
    <property type="entry name" value="WD40"/>
    <property type="match status" value="7"/>
</dbReference>
<evidence type="ECO:0000256" key="10">
    <source>
        <dbReference type="SAM" id="SignalP"/>
    </source>
</evidence>
<organism evidence="12 13">
    <name type="scientific">Candidatus Thiodiazotropha endoloripes</name>
    <dbReference type="NCBI Taxonomy" id="1818881"/>
    <lineage>
        <taxon>Bacteria</taxon>
        <taxon>Pseudomonadati</taxon>
        <taxon>Pseudomonadota</taxon>
        <taxon>Gammaproteobacteria</taxon>
        <taxon>Chromatiales</taxon>
        <taxon>Sedimenticolaceae</taxon>
        <taxon>Candidatus Thiodiazotropha</taxon>
    </lineage>
</organism>
<dbReference type="Gene3D" id="2.130.10.10">
    <property type="entry name" value="YVTN repeat-like/Quinoprotein amine dehydrogenase"/>
    <property type="match status" value="2"/>
</dbReference>
<keyword evidence="6" id="KW-0249">Electron transport</keyword>
<dbReference type="InterPro" id="IPR009056">
    <property type="entry name" value="Cyt_c-like_dom"/>
</dbReference>
<keyword evidence="3 9" id="KW-0349">Heme</keyword>
<evidence type="ECO:0000256" key="9">
    <source>
        <dbReference type="PROSITE-ProRule" id="PRU00433"/>
    </source>
</evidence>
<keyword evidence="1" id="KW-0813">Transport</keyword>
<dbReference type="GO" id="GO:0020037">
    <property type="term" value="F:heme binding"/>
    <property type="evidence" value="ECO:0007669"/>
    <property type="project" value="InterPro"/>
</dbReference>
<dbReference type="SUPFAM" id="SSF50978">
    <property type="entry name" value="WD40 repeat-like"/>
    <property type="match status" value="1"/>
</dbReference>
<feature type="repeat" description="WD" evidence="8">
    <location>
        <begin position="241"/>
        <end position="282"/>
    </location>
</feature>
<dbReference type="InterPro" id="IPR036322">
    <property type="entry name" value="WD40_repeat_dom_sf"/>
</dbReference>
<evidence type="ECO:0000313" key="12">
    <source>
        <dbReference type="EMBL" id="ODB97075.1"/>
    </source>
</evidence>
<dbReference type="STRING" id="1818881.A3196_10025"/>
<evidence type="ECO:0000256" key="7">
    <source>
        <dbReference type="ARBA" id="ARBA00023004"/>
    </source>
</evidence>
<evidence type="ECO:0000256" key="8">
    <source>
        <dbReference type="PROSITE-ProRule" id="PRU00221"/>
    </source>
</evidence>
<dbReference type="RefSeq" id="WP_069004802.1">
    <property type="nucleotide sequence ID" value="NZ_LVJX01000005.1"/>
</dbReference>
<keyword evidence="4 9" id="KW-0479">Metal-binding</keyword>
<comment type="caution">
    <text evidence="12">The sequence shown here is derived from an EMBL/GenBank/DDBJ whole genome shotgun (WGS) entry which is preliminary data.</text>
</comment>
<dbReference type="InterPro" id="IPR015943">
    <property type="entry name" value="WD40/YVTN_repeat-like_dom_sf"/>
</dbReference>
<dbReference type="GO" id="GO:0046872">
    <property type="term" value="F:metal ion binding"/>
    <property type="evidence" value="ECO:0007669"/>
    <property type="project" value="UniProtKB-KW"/>
</dbReference>
<evidence type="ECO:0000313" key="13">
    <source>
        <dbReference type="Proteomes" id="UP000094849"/>
    </source>
</evidence>
<dbReference type="InterPro" id="IPR020472">
    <property type="entry name" value="WD40_PAC1"/>
</dbReference>
<keyword evidence="10" id="KW-0732">Signal</keyword>
<feature type="repeat" description="WD" evidence="8">
    <location>
        <begin position="159"/>
        <end position="200"/>
    </location>
</feature>
<evidence type="ECO:0000256" key="3">
    <source>
        <dbReference type="ARBA" id="ARBA00022617"/>
    </source>
</evidence>
<evidence type="ECO:0000256" key="6">
    <source>
        <dbReference type="ARBA" id="ARBA00022982"/>
    </source>
</evidence>
<dbReference type="EMBL" id="LVJZ01000003">
    <property type="protein sequence ID" value="ODB97075.1"/>
    <property type="molecule type" value="Genomic_DNA"/>
</dbReference>
<sequence length="438" mass="48416">MKALKNVFFAFLLFSHISSTGAESPEPNKQLSGHGGPVNCVSISPDGKQAISGSLDYTVMLWDLDNPQPKSTKRFLEHRGAVSEVRFLPSGVEAVSSGDDGTIYLWDVKQQKLLHRFVGHQAKVVSVDITVDGKMLASASWDGTVRLWDLASRQPLHEIKVHQQTMHAVLLSHDGQTVYSGGYDGKVRSWDTKTGDFIKILHDHDWPINIMRWYSDKILFGTSNGDVQLLDVTSATISKVLIPHEKPVMGLAVSDKHGLIASGGIDGVIRVWDTQEWSVIGETSGIPGPVWALAFTADGKGIYFGSLDDEVKFWKISDTDSTDWGKHHQQRRFQVTTGVPLGELQFARKCSVCHSLNPEVTNRAGPSLYKIMGRKAGTLAEYPYSQGLIQSDLVWTEQTMDELFVKGPNHVVPGSKMPLQKIPDGEKRAALIDYLKNQ</sequence>
<dbReference type="PANTHER" id="PTHR22847:SF637">
    <property type="entry name" value="WD REPEAT DOMAIN 5B"/>
    <property type="match status" value="1"/>
</dbReference>
<dbReference type="Proteomes" id="UP000094849">
    <property type="component" value="Unassembled WGS sequence"/>
</dbReference>
<dbReference type="InterPro" id="IPR002327">
    <property type="entry name" value="Cyt_c_1A/1B"/>
</dbReference>
<dbReference type="PRINTS" id="PR00320">
    <property type="entry name" value="GPROTEINBRPT"/>
</dbReference>
<feature type="repeat" description="WD" evidence="8">
    <location>
        <begin position="117"/>
        <end position="158"/>
    </location>
</feature>
<feature type="repeat" description="WD" evidence="8">
    <location>
        <begin position="31"/>
        <end position="72"/>
    </location>
</feature>
<feature type="repeat" description="WD" evidence="8">
    <location>
        <begin position="75"/>
        <end position="116"/>
    </location>
</feature>
<evidence type="ECO:0000256" key="5">
    <source>
        <dbReference type="ARBA" id="ARBA00022737"/>
    </source>
</evidence>
<feature type="domain" description="Cytochrome c" evidence="11">
    <location>
        <begin position="337"/>
        <end position="438"/>
    </location>
</feature>
<dbReference type="OrthoDB" id="511103at2"/>
<keyword evidence="13" id="KW-1185">Reference proteome</keyword>
<dbReference type="AlphaFoldDB" id="A0A1E2UR91"/>
<dbReference type="PANTHER" id="PTHR22847">
    <property type="entry name" value="WD40 REPEAT PROTEIN"/>
    <property type="match status" value="1"/>
</dbReference>
<dbReference type="InterPro" id="IPR036909">
    <property type="entry name" value="Cyt_c-like_dom_sf"/>
</dbReference>
<dbReference type="PRINTS" id="PR00604">
    <property type="entry name" value="CYTCHRMECIAB"/>
</dbReference>
<dbReference type="GO" id="GO:0009055">
    <property type="term" value="F:electron transfer activity"/>
    <property type="evidence" value="ECO:0007669"/>
    <property type="project" value="InterPro"/>
</dbReference>
<evidence type="ECO:0000256" key="1">
    <source>
        <dbReference type="ARBA" id="ARBA00022448"/>
    </source>
</evidence>
<protein>
    <recommendedName>
        <fullName evidence="11">Cytochrome c domain-containing protein</fullName>
    </recommendedName>
</protein>
<dbReference type="InterPro" id="IPR056454">
    <property type="entry name" value="Beta-prop_IP5PC_F"/>
</dbReference>
<gene>
    <name evidence="12" type="ORF">A3196_10025</name>
</gene>
<reference evidence="12 13" key="1">
    <citation type="submission" date="2016-03" db="EMBL/GenBank/DDBJ databases">
        <title>Chemosynthetic sulphur-oxidizing symbionts of marine invertebrate animals are capable of nitrogen fixation.</title>
        <authorList>
            <person name="Petersen J.M."/>
            <person name="Kemper A."/>
            <person name="Gruber-Vodicka H."/>
            <person name="Cardini U."/>
            <person name="Geest Mvander."/>
            <person name="Kleiner M."/>
            <person name="Bulgheresi S."/>
            <person name="Fussmann M."/>
            <person name="Herbold C."/>
            <person name="Seah B.K.B."/>
            <person name="Antony C.Paul."/>
            <person name="Liu D."/>
            <person name="Belitz A."/>
            <person name="Weber M."/>
        </authorList>
    </citation>
    <scope>NUCLEOTIDE SEQUENCE [LARGE SCALE GENOMIC DNA]</scope>
    <source>
        <strain evidence="12">G_D</strain>
    </source>
</reference>
<feature type="chain" id="PRO_5009119132" description="Cytochrome c domain-containing protein" evidence="10">
    <location>
        <begin position="22"/>
        <end position="438"/>
    </location>
</feature>
<name>A0A1E2UR91_9GAMM</name>
<evidence type="ECO:0000256" key="4">
    <source>
        <dbReference type="ARBA" id="ARBA00022723"/>
    </source>
</evidence>